<sequence>MASTVAAEPPAALGRPDGPASPCDHGSAAAVAVTLLSLPTELHLAVSQYLPYPDALSLKQTSTYFRQIVRTDVPLKVEWLLERRRLHLDCPNSHRCDLGSDLQFCRGSVSLLMRRRRMHFECESRPGLGCLVYGTAKCAHRPLQMHKLRHWLRDSFTFEYLIPPETVVLLLIMAINLLLQSAHS</sequence>
<name>A0A2S7XYX3_BEABA</name>
<dbReference type="PROSITE" id="PS50181">
    <property type="entry name" value="FBOX"/>
    <property type="match status" value="1"/>
</dbReference>
<proteinExistence type="predicted"/>
<dbReference type="InterPro" id="IPR036047">
    <property type="entry name" value="F-box-like_dom_sf"/>
</dbReference>
<gene>
    <name evidence="3" type="ORF">BB8028_0001g10850</name>
</gene>
<dbReference type="InterPro" id="IPR001810">
    <property type="entry name" value="F-box_dom"/>
</dbReference>
<protein>
    <recommendedName>
        <fullName evidence="2">F-box domain-containing protein</fullName>
    </recommendedName>
</protein>
<dbReference type="OrthoDB" id="5281164at2759"/>
<dbReference type="Pfam" id="PF00646">
    <property type="entry name" value="F-box"/>
    <property type="match status" value="1"/>
</dbReference>
<evidence type="ECO:0000313" key="4">
    <source>
        <dbReference type="Proteomes" id="UP000237441"/>
    </source>
</evidence>
<evidence type="ECO:0000256" key="1">
    <source>
        <dbReference type="SAM" id="MobiDB-lite"/>
    </source>
</evidence>
<reference evidence="3 4" key="1">
    <citation type="submission" date="2016-07" db="EMBL/GenBank/DDBJ databases">
        <title>Comparative genomics of the entomopathogenic fungus Beauveria bassiana.</title>
        <authorList>
            <person name="Valero Jimenez C.A."/>
            <person name="Zwaan B.J."/>
            <person name="Van Kan J.A."/>
            <person name="Takken W."/>
            <person name="Debets A.J."/>
            <person name="Schoustra S.E."/>
            <person name="Koenraadt C.J."/>
        </authorList>
    </citation>
    <scope>NUCLEOTIDE SEQUENCE [LARGE SCALE GENOMIC DNA]</scope>
    <source>
        <strain evidence="3 4">ARSEF 8028</strain>
    </source>
</reference>
<accession>A0A2S7XYX3</accession>
<feature type="domain" description="F-box" evidence="2">
    <location>
        <begin position="32"/>
        <end position="72"/>
    </location>
</feature>
<organism evidence="3 4">
    <name type="scientific">Beauveria bassiana</name>
    <name type="common">White muscardine disease fungus</name>
    <name type="synonym">Tritirachium shiotae</name>
    <dbReference type="NCBI Taxonomy" id="176275"/>
    <lineage>
        <taxon>Eukaryota</taxon>
        <taxon>Fungi</taxon>
        <taxon>Dikarya</taxon>
        <taxon>Ascomycota</taxon>
        <taxon>Pezizomycotina</taxon>
        <taxon>Sordariomycetes</taxon>
        <taxon>Hypocreomycetidae</taxon>
        <taxon>Hypocreales</taxon>
        <taxon>Cordycipitaceae</taxon>
        <taxon>Beauveria</taxon>
    </lineage>
</organism>
<dbReference type="EMBL" id="JRHA01000001">
    <property type="protein sequence ID" value="PQK09014.1"/>
    <property type="molecule type" value="Genomic_DNA"/>
</dbReference>
<evidence type="ECO:0000313" key="3">
    <source>
        <dbReference type="EMBL" id="PQK09014.1"/>
    </source>
</evidence>
<comment type="caution">
    <text evidence="3">The sequence shown here is derived from an EMBL/GenBank/DDBJ whole genome shotgun (WGS) entry which is preliminary data.</text>
</comment>
<dbReference type="AlphaFoldDB" id="A0A2S7XYX3"/>
<dbReference type="SUPFAM" id="SSF81383">
    <property type="entry name" value="F-box domain"/>
    <property type="match status" value="1"/>
</dbReference>
<evidence type="ECO:0000259" key="2">
    <source>
        <dbReference type="PROSITE" id="PS50181"/>
    </source>
</evidence>
<feature type="region of interest" description="Disordered" evidence="1">
    <location>
        <begin position="1"/>
        <end position="21"/>
    </location>
</feature>
<dbReference type="Proteomes" id="UP000237441">
    <property type="component" value="Unassembled WGS sequence"/>
</dbReference>